<dbReference type="SMART" id="SM00479">
    <property type="entry name" value="EXOIII"/>
    <property type="match status" value="1"/>
</dbReference>
<evidence type="ECO:0000313" key="6">
    <source>
        <dbReference type="Proteomes" id="UP000625210"/>
    </source>
</evidence>
<evidence type="ECO:0000313" key="5">
    <source>
        <dbReference type="EMBL" id="GGE12262.1"/>
    </source>
</evidence>
<dbReference type="InterPro" id="IPR013520">
    <property type="entry name" value="Ribonucl_H"/>
</dbReference>
<dbReference type="SUPFAM" id="SSF53098">
    <property type="entry name" value="Ribonuclease H-like"/>
    <property type="match status" value="1"/>
</dbReference>
<evidence type="ECO:0000256" key="3">
    <source>
        <dbReference type="ARBA" id="ARBA00022839"/>
    </source>
</evidence>
<dbReference type="Proteomes" id="UP000625210">
    <property type="component" value="Unassembled WGS sequence"/>
</dbReference>
<organism evidence="5 6">
    <name type="scientific">Marinithermofilum abyssi</name>
    <dbReference type="NCBI Taxonomy" id="1571185"/>
    <lineage>
        <taxon>Bacteria</taxon>
        <taxon>Bacillati</taxon>
        <taxon>Bacillota</taxon>
        <taxon>Bacilli</taxon>
        <taxon>Bacillales</taxon>
        <taxon>Thermoactinomycetaceae</taxon>
        <taxon>Marinithermofilum</taxon>
    </lineage>
</organism>
<dbReference type="PANTHER" id="PTHR30231">
    <property type="entry name" value="DNA POLYMERASE III SUBUNIT EPSILON"/>
    <property type="match status" value="1"/>
</dbReference>
<dbReference type="GO" id="GO:0005829">
    <property type="term" value="C:cytosol"/>
    <property type="evidence" value="ECO:0007669"/>
    <property type="project" value="TreeGrafter"/>
</dbReference>
<dbReference type="Gene3D" id="3.30.420.10">
    <property type="entry name" value="Ribonuclease H-like superfamily/Ribonuclease H"/>
    <property type="match status" value="1"/>
</dbReference>
<proteinExistence type="predicted"/>
<dbReference type="EMBL" id="BMHQ01000003">
    <property type="protein sequence ID" value="GGE12262.1"/>
    <property type="molecule type" value="Genomic_DNA"/>
</dbReference>
<dbReference type="GO" id="GO:0008408">
    <property type="term" value="F:3'-5' exonuclease activity"/>
    <property type="evidence" value="ECO:0007669"/>
    <property type="project" value="TreeGrafter"/>
</dbReference>
<feature type="domain" description="Exonuclease" evidence="4">
    <location>
        <begin position="54"/>
        <end position="223"/>
    </location>
</feature>
<sequence length="239" mass="27026">MMDWNHPVLRWVRKRGLSLGGVNSGDWNQEAFIRSTIKDAKNRIDLATPLRETLFVVVDLETTGFDPAGGDEIIAIGAVKVKNGSMQDANRFHTLVHPGCEIPSRITRLTGISDVDVQDAPSIRTALESWLRFVGNGTLVAYGAHHDQAFIQSAMMRCWGTRLNHRMIDAWRVAQCLHPEWQEHTLDYALAMYDIPIQGRHTADGDAWMTARLWEGFIQRCSELNLKMLEDLYARIAAI</sequence>
<evidence type="ECO:0000256" key="1">
    <source>
        <dbReference type="ARBA" id="ARBA00022722"/>
    </source>
</evidence>
<dbReference type="GO" id="GO:0003676">
    <property type="term" value="F:nucleic acid binding"/>
    <property type="evidence" value="ECO:0007669"/>
    <property type="project" value="InterPro"/>
</dbReference>
<evidence type="ECO:0000259" key="4">
    <source>
        <dbReference type="SMART" id="SM00479"/>
    </source>
</evidence>
<dbReference type="GO" id="GO:0045004">
    <property type="term" value="P:DNA replication proofreading"/>
    <property type="evidence" value="ECO:0007669"/>
    <property type="project" value="TreeGrafter"/>
</dbReference>
<reference evidence="5" key="2">
    <citation type="submission" date="2020-09" db="EMBL/GenBank/DDBJ databases">
        <authorList>
            <person name="Sun Q."/>
            <person name="Zhou Y."/>
        </authorList>
    </citation>
    <scope>NUCLEOTIDE SEQUENCE</scope>
    <source>
        <strain evidence="5">CGMCC 1.15179</strain>
    </source>
</reference>
<keyword evidence="6" id="KW-1185">Reference proteome</keyword>
<gene>
    <name evidence="5" type="ORF">GCM10011571_12070</name>
</gene>
<dbReference type="InterPro" id="IPR012337">
    <property type="entry name" value="RNaseH-like_sf"/>
</dbReference>
<keyword evidence="3" id="KW-0269">Exonuclease</keyword>
<dbReference type="CDD" id="cd06127">
    <property type="entry name" value="DEDDh"/>
    <property type="match status" value="1"/>
</dbReference>
<accession>A0A8J2VEN0</accession>
<name>A0A8J2VEN0_9BACL</name>
<dbReference type="Pfam" id="PF00929">
    <property type="entry name" value="RNase_T"/>
    <property type="match status" value="1"/>
</dbReference>
<protein>
    <recommendedName>
        <fullName evidence="4">Exonuclease domain-containing protein</fullName>
    </recommendedName>
</protein>
<dbReference type="AlphaFoldDB" id="A0A8J2VEN0"/>
<evidence type="ECO:0000256" key="2">
    <source>
        <dbReference type="ARBA" id="ARBA00022801"/>
    </source>
</evidence>
<comment type="caution">
    <text evidence="5">The sequence shown here is derived from an EMBL/GenBank/DDBJ whole genome shotgun (WGS) entry which is preliminary data.</text>
</comment>
<reference evidence="5" key="1">
    <citation type="journal article" date="2014" name="Int. J. Syst. Evol. Microbiol.">
        <title>Complete genome sequence of Corynebacterium casei LMG S-19264T (=DSM 44701T), isolated from a smear-ripened cheese.</title>
        <authorList>
            <consortium name="US DOE Joint Genome Institute (JGI-PGF)"/>
            <person name="Walter F."/>
            <person name="Albersmeier A."/>
            <person name="Kalinowski J."/>
            <person name="Ruckert C."/>
        </authorList>
    </citation>
    <scope>NUCLEOTIDE SEQUENCE</scope>
    <source>
        <strain evidence="5">CGMCC 1.15179</strain>
    </source>
</reference>
<dbReference type="FunFam" id="3.30.420.10:FF:000045">
    <property type="entry name" value="3'-5' exonuclease DinG"/>
    <property type="match status" value="1"/>
</dbReference>
<dbReference type="PANTHER" id="PTHR30231:SF41">
    <property type="entry name" value="DNA POLYMERASE III SUBUNIT EPSILON"/>
    <property type="match status" value="1"/>
</dbReference>
<keyword evidence="2" id="KW-0378">Hydrolase</keyword>
<dbReference type="InterPro" id="IPR036397">
    <property type="entry name" value="RNaseH_sf"/>
</dbReference>
<keyword evidence="1" id="KW-0540">Nuclease</keyword>